<reference evidence="2" key="1">
    <citation type="journal article" date="2014" name="Front. Microbiol.">
        <title>High frequency of phylogenetically diverse reductive dehalogenase-homologous genes in deep subseafloor sedimentary metagenomes.</title>
        <authorList>
            <person name="Kawai M."/>
            <person name="Futagami T."/>
            <person name="Toyoda A."/>
            <person name="Takaki Y."/>
            <person name="Nishi S."/>
            <person name="Hori S."/>
            <person name="Arai W."/>
            <person name="Tsubouchi T."/>
            <person name="Morono Y."/>
            <person name="Uchiyama I."/>
            <person name="Ito T."/>
            <person name="Fujiyama A."/>
            <person name="Inagaki F."/>
            <person name="Takami H."/>
        </authorList>
    </citation>
    <scope>NUCLEOTIDE SEQUENCE</scope>
    <source>
        <strain evidence="2">Expedition CK06-06</strain>
    </source>
</reference>
<dbReference type="InterPro" id="IPR043472">
    <property type="entry name" value="Macro_dom-like"/>
</dbReference>
<dbReference type="InterPro" id="IPR002589">
    <property type="entry name" value="Macro_dom"/>
</dbReference>
<dbReference type="SUPFAM" id="SSF52949">
    <property type="entry name" value="Macro domain-like"/>
    <property type="match status" value="1"/>
</dbReference>
<name>X1IED3_9ZZZZ</name>
<comment type="caution">
    <text evidence="2">The sequence shown here is derived from an EMBL/GenBank/DDBJ whole genome shotgun (WGS) entry which is preliminary data.</text>
</comment>
<protein>
    <recommendedName>
        <fullName evidence="1">Macro domain-containing protein</fullName>
    </recommendedName>
</protein>
<evidence type="ECO:0000259" key="1">
    <source>
        <dbReference type="PROSITE" id="PS51154"/>
    </source>
</evidence>
<dbReference type="AlphaFoldDB" id="X1IED3"/>
<evidence type="ECO:0000313" key="2">
    <source>
        <dbReference type="EMBL" id="GAH80781.1"/>
    </source>
</evidence>
<dbReference type="Gene3D" id="3.40.220.10">
    <property type="entry name" value="Leucine Aminopeptidase, subunit E, domain 1"/>
    <property type="match status" value="1"/>
</dbReference>
<dbReference type="EMBL" id="BARU01043386">
    <property type="protein sequence ID" value="GAH80781.1"/>
    <property type="molecule type" value="Genomic_DNA"/>
</dbReference>
<dbReference type="PROSITE" id="PS51154">
    <property type="entry name" value="MACRO"/>
    <property type="match status" value="1"/>
</dbReference>
<dbReference type="PANTHER" id="PTHR11106:SF111">
    <property type="entry name" value="MACRO DOMAIN-CONTAINING PROTEIN"/>
    <property type="match status" value="1"/>
</dbReference>
<feature type="domain" description="Macro" evidence="1">
    <location>
        <begin position="1"/>
        <end position="169"/>
    </location>
</feature>
<dbReference type="PANTHER" id="PTHR11106">
    <property type="entry name" value="GANGLIOSIDE INDUCED DIFFERENTIATION ASSOCIATED PROTEIN 2-RELATED"/>
    <property type="match status" value="1"/>
</dbReference>
<sequence length="169" mass="18652">MRIGNTEIEIKRGDMLSLKVDAIVNAANKYLQHGGGIAGQMVRRGGEIIQEESNKLSPIKTGEAVITSAGTLPARFVIHAVGPKMGEGTEDEKLYNAIKNSLNIANERNLKAIAIPAISTGTFGYPAERCAKVMKKAVYDFLKTETTLEKIIVCLYEDWKYKIFLKEFT</sequence>
<dbReference type="CDD" id="cd02907">
    <property type="entry name" value="Macro_Af1521_BAL-like"/>
    <property type="match status" value="1"/>
</dbReference>
<proteinExistence type="predicted"/>
<dbReference type="Pfam" id="PF01661">
    <property type="entry name" value="Macro"/>
    <property type="match status" value="1"/>
</dbReference>
<gene>
    <name evidence="2" type="ORF">S03H2_66448</name>
</gene>
<organism evidence="2">
    <name type="scientific">marine sediment metagenome</name>
    <dbReference type="NCBI Taxonomy" id="412755"/>
    <lineage>
        <taxon>unclassified sequences</taxon>
        <taxon>metagenomes</taxon>
        <taxon>ecological metagenomes</taxon>
    </lineage>
</organism>
<accession>X1IED3</accession>
<dbReference type="SMART" id="SM00506">
    <property type="entry name" value="A1pp"/>
    <property type="match status" value="1"/>
</dbReference>